<gene>
    <name evidence="8" type="ORF">ABR63_04760</name>
</gene>
<dbReference type="SUPFAM" id="SSF53474">
    <property type="entry name" value="alpha/beta-Hydrolases"/>
    <property type="match status" value="1"/>
</dbReference>
<sequence length="507" mass="55883">MIYSSAKSCRAIFFQVFEFNKLYFLCICLSCSGLSFSSDCTSLAKLKFGNISIASASVDAIDAELPVFCKIKGVVQPNIGFEARLPMKNWNGKFFQVGCGGFCGLIEPDRATQSNAINHALAKGYAAITTDGGHQGKHLGDAEWARNNKEAEEVFAHKLIPLTYYAGHDLIQAFYKSTPTHSYFSGCSNGGRLAAKAAQVYPRLFDGIIAGCPVLNLTQNGGIFGSWVVQSNTNQYGQAILNEAFAKKVSMLEMNSLSQCDGLDGKIDGAIQKPNACHINLTDIQACKNGKQDDCLSDEERSTLTKLYRGPVNSNNEQLFYGINPGSERYLTYWYGDSKNAKRPGTLLADGYLPNLGLPIDDNSFSAMNFDFDKDPDLLKQQSELLDALDANLVEFQISGGKLLMWHGLADPLVLPEQTIEYYEKVTQQMGRNNVDTFFKLFLVPGMGHCWELPSALPDQMSMLSVLENWVEKNIDPSDIPITKLDAQKGIVRNGSLKPYPQMAIYN</sequence>
<evidence type="ECO:0000256" key="2">
    <source>
        <dbReference type="ARBA" id="ARBA00022487"/>
    </source>
</evidence>
<evidence type="ECO:0008006" key="10">
    <source>
        <dbReference type="Google" id="ProtNLM"/>
    </source>
</evidence>
<dbReference type="PANTHER" id="PTHR33938">
    <property type="entry name" value="FERULOYL ESTERASE B-RELATED"/>
    <property type="match status" value="1"/>
</dbReference>
<evidence type="ECO:0000256" key="5">
    <source>
        <dbReference type="ARBA" id="ARBA00022801"/>
    </source>
</evidence>
<evidence type="ECO:0000256" key="1">
    <source>
        <dbReference type="ARBA" id="ARBA00006249"/>
    </source>
</evidence>
<evidence type="ECO:0000256" key="3">
    <source>
        <dbReference type="ARBA" id="ARBA00022723"/>
    </source>
</evidence>
<evidence type="ECO:0000256" key="7">
    <source>
        <dbReference type="ARBA" id="ARBA00023157"/>
    </source>
</evidence>
<organism evidence="8 9">
    <name type="scientific">SAR86 cluster bacterium BACL1 MAG-120920-bin57</name>
    <dbReference type="NCBI Taxonomy" id="1655571"/>
    <lineage>
        <taxon>Bacteria</taxon>
        <taxon>Pseudomonadati</taxon>
        <taxon>Pseudomonadota</taxon>
        <taxon>Gammaproteobacteria</taxon>
        <taxon>SAR86 cluster</taxon>
    </lineage>
</organism>
<dbReference type="Proteomes" id="UP000050874">
    <property type="component" value="Unassembled WGS sequence"/>
</dbReference>
<name>A0A0R2PTZ3_9GAMM</name>
<keyword evidence="5" id="KW-0378">Hydrolase</keyword>
<proteinExistence type="inferred from homology"/>
<keyword evidence="3" id="KW-0479">Metal-binding</keyword>
<dbReference type="InterPro" id="IPR029058">
    <property type="entry name" value="AB_hydrolase_fold"/>
</dbReference>
<keyword evidence="4" id="KW-0732">Signal</keyword>
<dbReference type="GO" id="GO:0052689">
    <property type="term" value="F:carboxylic ester hydrolase activity"/>
    <property type="evidence" value="ECO:0007669"/>
    <property type="project" value="UniProtKB-KW"/>
</dbReference>
<keyword evidence="7" id="KW-1015">Disulfide bond</keyword>
<keyword evidence="2" id="KW-0719">Serine esterase</keyword>
<dbReference type="EMBL" id="LIAV01000004">
    <property type="protein sequence ID" value="KRO41380.1"/>
    <property type="molecule type" value="Genomic_DNA"/>
</dbReference>
<dbReference type="AlphaFoldDB" id="A0A0R2PTZ3"/>
<dbReference type="Gene3D" id="3.40.50.1820">
    <property type="entry name" value="alpha/beta hydrolase"/>
    <property type="match status" value="2"/>
</dbReference>
<dbReference type="GO" id="GO:0046872">
    <property type="term" value="F:metal ion binding"/>
    <property type="evidence" value="ECO:0007669"/>
    <property type="project" value="UniProtKB-KW"/>
</dbReference>
<accession>A0A0R2PTZ3</accession>
<dbReference type="InterPro" id="IPR011118">
    <property type="entry name" value="Tannase/feruloyl_esterase"/>
</dbReference>
<evidence type="ECO:0000313" key="8">
    <source>
        <dbReference type="EMBL" id="KRO41380.1"/>
    </source>
</evidence>
<evidence type="ECO:0000313" key="9">
    <source>
        <dbReference type="Proteomes" id="UP000050874"/>
    </source>
</evidence>
<comment type="caution">
    <text evidence="8">The sequence shown here is derived from an EMBL/GenBank/DDBJ whole genome shotgun (WGS) entry which is preliminary data.</text>
</comment>
<protein>
    <recommendedName>
        <fullName evidence="10">Tannase/feruloyl esterase family alpha/beta hydrolase</fullName>
    </recommendedName>
</protein>
<keyword evidence="6" id="KW-0106">Calcium</keyword>
<dbReference type="PANTHER" id="PTHR33938:SF15">
    <property type="entry name" value="FERULOYL ESTERASE B-RELATED"/>
    <property type="match status" value="1"/>
</dbReference>
<dbReference type="Pfam" id="PF07519">
    <property type="entry name" value="Tannase"/>
    <property type="match status" value="1"/>
</dbReference>
<comment type="similarity">
    <text evidence="1">Belongs to the tannase family.</text>
</comment>
<reference evidence="9" key="1">
    <citation type="submission" date="2015-10" db="EMBL/GenBank/DDBJ databases">
        <title>Metagenome-Assembled Genomes uncover a global brackish microbiome.</title>
        <authorList>
            <person name="Hugerth L.W."/>
            <person name="Larsson J."/>
            <person name="Alneberg J."/>
            <person name="Lindh M.V."/>
            <person name="Legrand C."/>
            <person name="Pinhassi J."/>
            <person name="Andersson A."/>
        </authorList>
    </citation>
    <scope>NUCLEOTIDE SEQUENCE [LARGE SCALE GENOMIC DNA]</scope>
</reference>
<evidence type="ECO:0000256" key="4">
    <source>
        <dbReference type="ARBA" id="ARBA00022729"/>
    </source>
</evidence>
<evidence type="ECO:0000256" key="6">
    <source>
        <dbReference type="ARBA" id="ARBA00022837"/>
    </source>
</evidence>